<feature type="signal peptide" evidence="1">
    <location>
        <begin position="1"/>
        <end position="26"/>
    </location>
</feature>
<feature type="chain" id="PRO_5039181734" description="Cell division protein FtsK" evidence="1">
    <location>
        <begin position="27"/>
        <end position="197"/>
    </location>
</feature>
<dbReference type="InterPro" id="IPR025616">
    <property type="entry name" value="YpjP"/>
</dbReference>
<name>A0A433RSK1_9BACL</name>
<proteinExistence type="predicted"/>
<keyword evidence="1" id="KW-0732">Signal</keyword>
<evidence type="ECO:0000313" key="3">
    <source>
        <dbReference type="Proteomes" id="UP000288623"/>
    </source>
</evidence>
<dbReference type="RefSeq" id="WP_020189730.1">
    <property type="nucleotide sequence ID" value="NZ_JTFC01000031.1"/>
</dbReference>
<comment type="caution">
    <text evidence="2">The sequence shown here is derived from an EMBL/GenBank/DDBJ whole genome shotgun (WGS) entry which is preliminary data.</text>
</comment>
<accession>A0A433RSK1</accession>
<dbReference type="OrthoDB" id="2435352at2"/>
<dbReference type="AlphaFoldDB" id="A0A433RSK1"/>
<organism evidence="2 3">
    <name type="scientific">Candidatus Kurthia intestinigallinarum</name>
    <dbReference type="NCBI Taxonomy" id="1562256"/>
    <lineage>
        <taxon>Bacteria</taxon>
        <taxon>Bacillati</taxon>
        <taxon>Bacillota</taxon>
        <taxon>Bacilli</taxon>
        <taxon>Bacillales</taxon>
        <taxon>Caryophanaceae</taxon>
        <taxon>Kurthia</taxon>
    </lineage>
</organism>
<evidence type="ECO:0000256" key="1">
    <source>
        <dbReference type="SAM" id="SignalP"/>
    </source>
</evidence>
<evidence type="ECO:0008006" key="4">
    <source>
        <dbReference type="Google" id="ProtNLM"/>
    </source>
</evidence>
<dbReference type="Proteomes" id="UP000288623">
    <property type="component" value="Unassembled WGS sequence"/>
</dbReference>
<reference evidence="2 3" key="1">
    <citation type="submission" date="2014-11" db="EMBL/GenBank/DDBJ databases">
        <title>Genome sequence and analysis of novel Kurthia sp.</title>
        <authorList>
            <person name="Lawson J.N."/>
            <person name="Gonzalez J.E."/>
            <person name="Rinauldi L."/>
            <person name="Xuan Z."/>
            <person name="Firman A."/>
            <person name="Shaddox L."/>
            <person name="Trudeau A."/>
            <person name="Shah S."/>
            <person name="Reiman D."/>
        </authorList>
    </citation>
    <scope>NUCLEOTIDE SEQUENCE [LARGE SCALE GENOMIC DNA]</scope>
    <source>
        <strain evidence="2 3">3B1D</strain>
    </source>
</reference>
<evidence type="ECO:0000313" key="2">
    <source>
        <dbReference type="EMBL" id="RUS55131.1"/>
    </source>
</evidence>
<dbReference type="Pfam" id="PF14005">
    <property type="entry name" value="YpjP"/>
    <property type="match status" value="1"/>
</dbReference>
<keyword evidence="3" id="KW-1185">Reference proteome</keyword>
<sequence>MKKWFQKAMVSAVAVVTLGLITPSHAFWENVFDGNSQHKTLIEHQNETTTTLVAYADEQPIVEQIYEPIDFMKEAKEQAYTKFGAKVGPKIQQDFDELIFPKMQEAIDFTVARVGEQELSNLAITENPSGNYSEKIFNIYNRETREDMIRFHVRTENRPFEGFYYNFHYHTYEDNFVSHYELGEIYWSKNTPPKWLS</sequence>
<gene>
    <name evidence="2" type="ORF">QI30_09240</name>
</gene>
<protein>
    <recommendedName>
        <fullName evidence="4">Cell division protein FtsK</fullName>
    </recommendedName>
</protein>
<dbReference type="EMBL" id="JTFC01000031">
    <property type="protein sequence ID" value="RUS55131.1"/>
    <property type="molecule type" value="Genomic_DNA"/>
</dbReference>